<evidence type="ECO:0000256" key="4">
    <source>
        <dbReference type="ARBA" id="ARBA00022763"/>
    </source>
</evidence>
<dbReference type="GO" id="GO:0000077">
    <property type="term" value="P:DNA damage checkpoint signaling"/>
    <property type="evidence" value="ECO:0007669"/>
    <property type="project" value="TreeGrafter"/>
</dbReference>
<feature type="domain" description="FAT" evidence="8">
    <location>
        <begin position="1"/>
        <end position="175"/>
    </location>
</feature>
<dbReference type="STRING" id="105785.A0A2J7PNS8"/>
<keyword evidence="4" id="KW-0227">DNA damage</keyword>
<keyword evidence="6" id="KW-0539">Nucleus</keyword>
<keyword evidence="5" id="KW-0234">DNA repair</keyword>
<evidence type="ECO:0000313" key="9">
    <source>
        <dbReference type="EMBL" id="PNF17959.1"/>
    </source>
</evidence>
<keyword evidence="3" id="KW-0808">Transferase</keyword>
<dbReference type="PROSITE" id="PS50290">
    <property type="entry name" value="PI3_4_KINASE_3"/>
    <property type="match status" value="1"/>
</dbReference>
<dbReference type="InterPro" id="IPR000403">
    <property type="entry name" value="PI3/4_kinase_cat_dom"/>
</dbReference>
<dbReference type="OrthoDB" id="381190at2759"/>
<organism evidence="9 10">
    <name type="scientific">Cryptotermes secundus</name>
    <dbReference type="NCBI Taxonomy" id="105785"/>
    <lineage>
        <taxon>Eukaryota</taxon>
        <taxon>Metazoa</taxon>
        <taxon>Ecdysozoa</taxon>
        <taxon>Arthropoda</taxon>
        <taxon>Hexapoda</taxon>
        <taxon>Insecta</taxon>
        <taxon>Pterygota</taxon>
        <taxon>Neoptera</taxon>
        <taxon>Polyneoptera</taxon>
        <taxon>Dictyoptera</taxon>
        <taxon>Blattodea</taxon>
        <taxon>Blattoidea</taxon>
        <taxon>Termitoidae</taxon>
        <taxon>Kalotermitidae</taxon>
        <taxon>Cryptotermitinae</taxon>
        <taxon>Cryptotermes</taxon>
    </lineage>
</organism>
<dbReference type="EMBL" id="NEVH01023340">
    <property type="protein sequence ID" value="PNF17959.1"/>
    <property type="molecule type" value="Genomic_DNA"/>
</dbReference>
<dbReference type="InParanoid" id="A0A2J7PNS8"/>
<dbReference type="Pfam" id="PF00454">
    <property type="entry name" value="PI3_PI4_kinase"/>
    <property type="match status" value="1"/>
</dbReference>
<proteinExistence type="inferred from homology"/>
<protein>
    <recommendedName>
        <fullName evidence="11">PI3K/PI4K catalytic domain-containing protein</fullName>
    </recommendedName>
</protein>
<dbReference type="InterPro" id="IPR050517">
    <property type="entry name" value="DDR_Repair_Kinase"/>
</dbReference>
<dbReference type="Proteomes" id="UP000235965">
    <property type="component" value="Unassembled WGS sequence"/>
</dbReference>
<dbReference type="GO" id="GO:0005694">
    <property type="term" value="C:chromosome"/>
    <property type="evidence" value="ECO:0007669"/>
    <property type="project" value="TreeGrafter"/>
</dbReference>
<accession>A0A2J7PNS8</accession>
<gene>
    <name evidence="9" type="ORF">B7P43_G17854</name>
</gene>
<dbReference type="GO" id="GO:0004674">
    <property type="term" value="F:protein serine/threonine kinase activity"/>
    <property type="evidence" value="ECO:0007669"/>
    <property type="project" value="UniProtKB-KW"/>
</dbReference>
<dbReference type="InterPro" id="IPR003151">
    <property type="entry name" value="PIK-rel_kinase_FAT"/>
</dbReference>
<evidence type="ECO:0000256" key="2">
    <source>
        <dbReference type="ARBA" id="ARBA00010769"/>
    </source>
</evidence>
<keyword evidence="3" id="KW-0418">Kinase</keyword>
<dbReference type="GO" id="GO:0006281">
    <property type="term" value="P:DNA repair"/>
    <property type="evidence" value="ECO:0007669"/>
    <property type="project" value="UniProtKB-KW"/>
</dbReference>
<evidence type="ECO:0008006" key="11">
    <source>
        <dbReference type="Google" id="ProtNLM"/>
    </source>
</evidence>
<keyword evidence="10" id="KW-1185">Reference proteome</keyword>
<dbReference type="Gene3D" id="3.30.1010.10">
    <property type="entry name" value="Phosphatidylinositol 3-kinase Catalytic Subunit, Chain A, domain 4"/>
    <property type="match status" value="1"/>
</dbReference>
<comment type="subcellular location">
    <subcellularLocation>
        <location evidence="1">Nucleus</location>
    </subcellularLocation>
</comment>
<evidence type="ECO:0000256" key="6">
    <source>
        <dbReference type="ARBA" id="ARBA00023242"/>
    </source>
</evidence>
<dbReference type="InterPro" id="IPR014009">
    <property type="entry name" value="PIK_FAT"/>
</dbReference>
<evidence type="ECO:0000256" key="5">
    <source>
        <dbReference type="ARBA" id="ARBA00023204"/>
    </source>
</evidence>
<dbReference type="PANTHER" id="PTHR11139:SF69">
    <property type="entry name" value="SERINE_THREONINE-PROTEIN KINASE ATR"/>
    <property type="match status" value="1"/>
</dbReference>
<dbReference type="GO" id="GO:0005634">
    <property type="term" value="C:nucleus"/>
    <property type="evidence" value="ECO:0007669"/>
    <property type="project" value="UniProtKB-SubCell"/>
</dbReference>
<dbReference type="SUPFAM" id="SSF56112">
    <property type="entry name" value="Protein kinase-like (PK-like)"/>
    <property type="match status" value="1"/>
</dbReference>
<dbReference type="InterPro" id="IPR011009">
    <property type="entry name" value="Kinase-like_dom_sf"/>
</dbReference>
<dbReference type="GO" id="GO:0000723">
    <property type="term" value="P:telomere maintenance"/>
    <property type="evidence" value="ECO:0007669"/>
    <property type="project" value="TreeGrafter"/>
</dbReference>
<evidence type="ECO:0000259" key="7">
    <source>
        <dbReference type="PROSITE" id="PS50290"/>
    </source>
</evidence>
<dbReference type="Pfam" id="PF02259">
    <property type="entry name" value="FAT"/>
    <property type="match status" value="1"/>
</dbReference>
<evidence type="ECO:0000259" key="8">
    <source>
        <dbReference type="PROSITE" id="PS51189"/>
    </source>
</evidence>
<evidence type="ECO:0000256" key="3">
    <source>
        <dbReference type="ARBA" id="ARBA00022527"/>
    </source>
</evidence>
<dbReference type="PROSITE" id="PS51189">
    <property type="entry name" value="FAT"/>
    <property type="match status" value="1"/>
</dbReference>
<name>A0A2J7PNS8_9NEOP</name>
<reference evidence="9 10" key="1">
    <citation type="submission" date="2017-12" db="EMBL/GenBank/DDBJ databases">
        <title>Hemimetabolous genomes reveal molecular basis of termite eusociality.</title>
        <authorList>
            <person name="Harrison M.C."/>
            <person name="Jongepier E."/>
            <person name="Robertson H.M."/>
            <person name="Arning N."/>
            <person name="Bitard-Feildel T."/>
            <person name="Chao H."/>
            <person name="Childers C.P."/>
            <person name="Dinh H."/>
            <person name="Doddapaneni H."/>
            <person name="Dugan S."/>
            <person name="Gowin J."/>
            <person name="Greiner C."/>
            <person name="Han Y."/>
            <person name="Hu H."/>
            <person name="Hughes D.S.T."/>
            <person name="Huylmans A.-K."/>
            <person name="Kemena C."/>
            <person name="Kremer L.P.M."/>
            <person name="Lee S.L."/>
            <person name="Lopez-Ezquerra A."/>
            <person name="Mallet L."/>
            <person name="Monroy-Kuhn J.M."/>
            <person name="Moser A."/>
            <person name="Murali S.C."/>
            <person name="Muzny D.M."/>
            <person name="Otani S."/>
            <person name="Piulachs M.-D."/>
            <person name="Poelchau M."/>
            <person name="Qu J."/>
            <person name="Schaub F."/>
            <person name="Wada-Katsumata A."/>
            <person name="Worley K.C."/>
            <person name="Xie Q."/>
            <person name="Ylla G."/>
            <person name="Poulsen M."/>
            <person name="Gibbs R.A."/>
            <person name="Schal C."/>
            <person name="Richards S."/>
            <person name="Belles X."/>
            <person name="Korb J."/>
            <person name="Bornberg-Bauer E."/>
        </authorList>
    </citation>
    <scope>NUCLEOTIDE SEQUENCE [LARGE SCALE GENOMIC DNA]</scope>
    <source>
        <tissue evidence="9">Whole body</tissue>
    </source>
</reference>
<comment type="similarity">
    <text evidence="2">Belongs to the PI3/PI4-kinase family. ATM subfamily.</text>
</comment>
<dbReference type="PANTHER" id="PTHR11139">
    <property type="entry name" value="ATAXIA TELANGIECTASIA MUTATED ATM -RELATED"/>
    <property type="match status" value="1"/>
</dbReference>
<feature type="domain" description="PI3K/PI4K catalytic" evidence="7">
    <location>
        <begin position="283"/>
        <end position="437"/>
    </location>
</feature>
<evidence type="ECO:0000313" key="10">
    <source>
        <dbReference type="Proteomes" id="UP000235965"/>
    </source>
</evidence>
<comment type="caution">
    <text evidence="9">The sequence shown here is derived from an EMBL/GenBank/DDBJ whole genome shotgun (WGS) entry which is preliminary data.</text>
</comment>
<sequence>MDVNITNYKQAVEACHQWEKSSVCLAQYYDRVLGVMAEEDRNTIGGEIQVNMVNSYGKSLRYGCSYIYQSMPRMLSIWLDFGTSLSEMEKDRDKTRGKPDEMTGMKTSLDKMTRIIDQLIEDLPPYMFLTAFSQLVSRICHPHPDVFKHLKTIIAYMLLVYPQQSLWMLMPVYKSSSMFRAKRCEDVLNDPIFRNTKNMKLLNDFTRLTEKLIELTEKPIGADVRNITVSTLVSSLPRLLKSPDFSDIMMPCQQFTVIQLPTDENRIIGHDPFPAKQVFIKEICDELTVLPSLQKPRRISFIGSDGNQYMMMCKAKDDLRKDFRFMEFNNVVNRYLRKDPESRQRGLYIRTYHVVPLNEECGIVEWVPKLVAYRNILIRLYKEAGIYTNNKQLRDLSSHLSDSHSAKREKFERFLLPKHPPVFDEWFRFTFPEPYAW</sequence>
<dbReference type="AlphaFoldDB" id="A0A2J7PNS8"/>
<dbReference type="Pfam" id="PF23593">
    <property type="entry name" value="HEAT_ATR"/>
    <property type="match status" value="1"/>
</dbReference>
<keyword evidence="3" id="KW-0723">Serine/threonine-protein kinase</keyword>
<evidence type="ECO:0000256" key="1">
    <source>
        <dbReference type="ARBA" id="ARBA00004123"/>
    </source>
</evidence>
<dbReference type="InterPro" id="IPR057564">
    <property type="entry name" value="HEAT_ATR"/>
</dbReference>